<feature type="binding site" description="axial binding residue" evidence="5">
    <location>
        <position position="466"/>
    </location>
    <ligand>
        <name>heme</name>
        <dbReference type="ChEBI" id="CHEBI:30413"/>
    </ligand>
    <ligandPart>
        <name>Fe</name>
        <dbReference type="ChEBI" id="CHEBI:18248"/>
    </ligandPart>
</feature>
<sequence length="537" mass="59512">MAQPNLPWTLVATSVAILGAVLVSKYLTAVKDPREPPYIPSSIPLVGHLIHLLREGAGYLSVIDRKYHHGIYTIPIFSQRLYVVNSPSWVVTMHKSHKTLNFNVLVVQAMRVIFGFGADEAAMKAVEHNADNELGDRSGLLVETHDMMFGAFVQQIDELNANFLKCWTPHVNALAPHGEISMPLWYWLRHNFSISSVAALYGPESPLTLDPSLEDDFWTFEAGVGSLFTIPFPSVFLRKVYKARQRIFDALHVYAENEGYKRPGTSRLVQARVKMIMGKYGLGKRVYGAGETGLLFAALVNTAGSTFWLLSHILADPILHVEIRAEIDGCVSKRDGTCIIDIAKVKAQCPLLNSAIRENLRITATMNINRLVQEDTLMSNQSTGETFLLKKNSGLSVAANVMHFQPEIWGEDAAVFNARRFLPTIERARSDAADGKAVDIAATFRDGKGKLHSGAFRSFGGGNNVCPGRQFAQTEMQSVVALLVAGFEIQMSDGGQYVPPPFRPIEVVAGVRQPARDVQVKVKRREGYEKVEWICEM</sequence>
<evidence type="ECO:0000256" key="2">
    <source>
        <dbReference type="ARBA" id="ARBA00010617"/>
    </source>
</evidence>
<dbReference type="GO" id="GO:0020037">
    <property type="term" value="F:heme binding"/>
    <property type="evidence" value="ECO:0007669"/>
    <property type="project" value="InterPro"/>
</dbReference>
<dbReference type="InterPro" id="IPR036396">
    <property type="entry name" value="Cyt_P450_sf"/>
</dbReference>
<dbReference type="SUPFAM" id="SSF48264">
    <property type="entry name" value="Cytochrome P450"/>
    <property type="match status" value="1"/>
</dbReference>
<reference evidence="6" key="1">
    <citation type="submission" date="2023-08" db="EMBL/GenBank/DDBJ databases">
        <title>Black Yeasts Isolated from many extreme environments.</title>
        <authorList>
            <person name="Coleine C."/>
            <person name="Stajich J.E."/>
            <person name="Selbmann L."/>
        </authorList>
    </citation>
    <scope>NUCLEOTIDE SEQUENCE</scope>
    <source>
        <strain evidence="6">CCFEE 5810</strain>
    </source>
</reference>
<gene>
    <name evidence="6" type="ORF">LTR97_009276</name>
</gene>
<dbReference type="PRINTS" id="PR00465">
    <property type="entry name" value="EP450IV"/>
</dbReference>
<dbReference type="Pfam" id="PF00067">
    <property type="entry name" value="p450"/>
    <property type="match status" value="1"/>
</dbReference>
<evidence type="ECO:0000256" key="1">
    <source>
        <dbReference type="ARBA" id="ARBA00001971"/>
    </source>
</evidence>
<comment type="similarity">
    <text evidence="2">Belongs to the cytochrome P450 family.</text>
</comment>
<evidence type="ECO:0000313" key="6">
    <source>
        <dbReference type="EMBL" id="KAK5694686.1"/>
    </source>
</evidence>
<dbReference type="PANTHER" id="PTHR47582">
    <property type="entry name" value="P450, PUTATIVE (EUROFUNG)-RELATED"/>
    <property type="match status" value="1"/>
</dbReference>
<evidence type="ECO:0008006" key="8">
    <source>
        <dbReference type="Google" id="ProtNLM"/>
    </source>
</evidence>
<dbReference type="GO" id="GO:0016705">
    <property type="term" value="F:oxidoreductase activity, acting on paired donors, with incorporation or reduction of molecular oxygen"/>
    <property type="evidence" value="ECO:0007669"/>
    <property type="project" value="InterPro"/>
</dbReference>
<comment type="cofactor">
    <cofactor evidence="1 5">
        <name>heme</name>
        <dbReference type="ChEBI" id="CHEBI:30413"/>
    </cofactor>
</comment>
<evidence type="ECO:0000256" key="4">
    <source>
        <dbReference type="ARBA" id="ARBA00023004"/>
    </source>
</evidence>
<evidence type="ECO:0000313" key="7">
    <source>
        <dbReference type="Proteomes" id="UP001310594"/>
    </source>
</evidence>
<organism evidence="6 7">
    <name type="scientific">Elasticomyces elasticus</name>
    <dbReference type="NCBI Taxonomy" id="574655"/>
    <lineage>
        <taxon>Eukaryota</taxon>
        <taxon>Fungi</taxon>
        <taxon>Dikarya</taxon>
        <taxon>Ascomycota</taxon>
        <taxon>Pezizomycotina</taxon>
        <taxon>Dothideomycetes</taxon>
        <taxon>Dothideomycetidae</taxon>
        <taxon>Mycosphaerellales</taxon>
        <taxon>Teratosphaeriaceae</taxon>
        <taxon>Elasticomyces</taxon>
    </lineage>
</organism>
<dbReference type="GO" id="GO:0004497">
    <property type="term" value="F:monooxygenase activity"/>
    <property type="evidence" value="ECO:0007669"/>
    <property type="project" value="InterPro"/>
</dbReference>
<dbReference type="InterPro" id="IPR053007">
    <property type="entry name" value="CYP450_monoxygenase_sec-met"/>
</dbReference>
<comment type="caution">
    <text evidence="6">The sequence shown here is derived from an EMBL/GenBank/DDBJ whole genome shotgun (WGS) entry which is preliminary data.</text>
</comment>
<name>A0AAN8A1A1_9PEZI</name>
<dbReference type="Proteomes" id="UP001310594">
    <property type="component" value="Unassembled WGS sequence"/>
</dbReference>
<evidence type="ECO:0000256" key="3">
    <source>
        <dbReference type="ARBA" id="ARBA00022723"/>
    </source>
</evidence>
<dbReference type="AlphaFoldDB" id="A0AAN8A1A1"/>
<dbReference type="EMBL" id="JAVRQU010000015">
    <property type="protein sequence ID" value="KAK5694686.1"/>
    <property type="molecule type" value="Genomic_DNA"/>
</dbReference>
<keyword evidence="5" id="KW-0349">Heme</keyword>
<dbReference type="Gene3D" id="1.10.630.10">
    <property type="entry name" value="Cytochrome P450"/>
    <property type="match status" value="1"/>
</dbReference>
<protein>
    <recommendedName>
        <fullName evidence="8">Cytochrome P450</fullName>
    </recommendedName>
</protein>
<dbReference type="GO" id="GO:0005506">
    <property type="term" value="F:iron ion binding"/>
    <property type="evidence" value="ECO:0007669"/>
    <property type="project" value="InterPro"/>
</dbReference>
<dbReference type="PANTHER" id="PTHR47582:SF1">
    <property type="entry name" value="P450, PUTATIVE (EUROFUNG)-RELATED"/>
    <property type="match status" value="1"/>
</dbReference>
<dbReference type="CDD" id="cd11040">
    <property type="entry name" value="CYP7_CYP8-like"/>
    <property type="match status" value="1"/>
</dbReference>
<keyword evidence="3 5" id="KW-0479">Metal-binding</keyword>
<dbReference type="InterPro" id="IPR002403">
    <property type="entry name" value="Cyt_P450_E_grp-IV"/>
</dbReference>
<dbReference type="InterPro" id="IPR001128">
    <property type="entry name" value="Cyt_P450"/>
</dbReference>
<accession>A0AAN8A1A1</accession>
<evidence type="ECO:0000256" key="5">
    <source>
        <dbReference type="PIRSR" id="PIRSR602403-1"/>
    </source>
</evidence>
<proteinExistence type="inferred from homology"/>
<keyword evidence="4 5" id="KW-0408">Iron</keyword>